<gene>
    <name evidence="5" type="ORF">SAMN02745229_00498</name>
</gene>
<dbReference type="PRINTS" id="PR00502">
    <property type="entry name" value="NUDIXFAMILY"/>
</dbReference>
<dbReference type="PANTHER" id="PTHR43046">
    <property type="entry name" value="GDP-MANNOSE MANNOSYL HYDROLASE"/>
    <property type="match status" value="1"/>
</dbReference>
<organism evidence="5 6">
    <name type="scientific">Butyrivibrio fibrisolvens DSM 3071</name>
    <dbReference type="NCBI Taxonomy" id="1121131"/>
    <lineage>
        <taxon>Bacteria</taxon>
        <taxon>Bacillati</taxon>
        <taxon>Bacillota</taxon>
        <taxon>Clostridia</taxon>
        <taxon>Lachnospirales</taxon>
        <taxon>Lachnospiraceae</taxon>
        <taxon>Butyrivibrio</taxon>
    </lineage>
</organism>
<keyword evidence="6" id="KW-1185">Reference proteome</keyword>
<comment type="cofactor">
    <cofactor evidence="1">
        <name>Mg(2+)</name>
        <dbReference type="ChEBI" id="CHEBI:18420"/>
    </cofactor>
</comment>
<name>A0A1M5T5Y2_BUTFI</name>
<dbReference type="STRING" id="1121131.SAMN02745229_00498"/>
<proteinExistence type="inferred from homology"/>
<comment type="similarity">
    <text evidence="3">Belongs to the Nudix hydrolase family.</text>
</comment>
<dbReference type="Gene3D" id="3.90.79.10">
    <property type="entry name" value="Nucleoside Triphosphate Pyrophosphohydrolase"/>
    <property type="match status" value="1"/>
</dbReference>
<feature type="domain" description="Nudix hydrolase" evidence="4">
    <location>
        <begin position="1"/>
        <end position="120"/>
    </location>
</feature>
<dbReference type="AlphaFoldDB" id="A0A1M5T5Y2"/>
<dbReference type="InterPro" id="IPR020084">
    <property type="entry name" value="NUDIX_hydrolase_CS"/>
</dbReference>
<dbReference type="SUPFAM" id="SSF55811">
    <property type="entry name" value="Nudix"/>
    <property type="match status" value="1"/>
</dbReference>
<keyword evidence="2 3" id="KW-0378">Hydrolase</keyword>
<evidence type="ECO:0000259" key="4">
    <source>
        <dbReference type="PROSITE" id="PS51462"/>
    </source>
</evidence>
<dbReference type="InterPro" id="IPR020476">
    <property type="entry name" value="Nudix_hydrolase"/>
</dbReference>
<dbReference type="EMBL" id="FQXK01000004">
    <property type="protein sequence ID" value="SHH46134.1"/>
    <property type="molecule type" value="Genomic_DNA"/>
</dbReference>
<evidence type="ECO:0000256" key="3">
    <source>
        <dbReference type="RuleBase" id="RU003476"/>
    </source>
</evidence>
<dbReference type="CDD" id="cd03424">
    <property type="entry name" value="NUDIX_ADPRase_Nudt5_UGPPase_Nudt14"/>
    <property type="match status" value="1"/>
</dbReference>
<accession>A0A1M5T5Y2</accession>
<sequence length="126" mass="14537">MNEKEEILLIQNRRYTVDRLEWEVPAGRIEDGESPEDAALREAMEETGCELSDLQYLCQYNPSNGMSDSLVHCFCAKVLSEKNYTDSDEINSKKWFSKQEYLDLLRLNGTRDGVTILAILYALQFC</sequence>
<dbReference type="PROSITE" id="PS51462">
    <property type="entry name" value="NUDIX"/>
    <property type="match status" value="1"/>
</dbReference>
<evidence type="ECO:0000256" key="2">
    <source>
        <dbReference type="ARBA" id="ARBA00022801"/>
    </source>
</evidence>
<evidence type="ECO:0000256" key="1">
    <source>
        <dbReference type="ARBA" id="ARBA00001946"/>
    </source>
</evidence>
<dbReference type="Pfam" id="PF00293">
    <property type="entry name" value="NUDIX"/>
    <property type="match status" value="1"/>
</dbReference>
<evidence type="ECO:0000313" key="5">
    <source>
        <dbReference type="EMBL" id="SHH46134.1"/>
    </source>
</evidence>
<dbReference type="OrthoDB" id="9806150at2"/>
<dbReference type="PANTHER" id="PTHR43046:SF14">
    <property type="entry name" value="MUTT_NUDIX FAMILY PROTEIN"/>
    <property type="match status" value="1"/>
</dbReference>
<dbReference type="InterPro" id="IPR000086">
    <property type="entry name" value="NUDIX_hydrolase_dom"/>
</dbReference>
<reference evidence="6" key="1">
    <citation type="submission" date="2016-11" db="EMBL/GenBank/DDBJ databases">
        <authorList>
            <person name="Varghese N."/>
            <person name="Submissions S."/>
        </authorList>
    </citation>
    <scope>NUCLEOTIDE SEQUENCE [LARGE SCALE GENOMIC DNA]</scope>
    <source>
        <strain evidence="6">DSM 3071</strain>
    </source>
</reference>
<dbReference type="GO" id="GO:0016787">
    <property type="term" value="F:hydrolase activity"/>
    <property type="evidence" value="ECO:0007669"/>
    <property type="project" value="UniProtKB-KW"/>
</dbReference>
<evidence type="ECO:0000313" key="6">
    <source>
        <dbReference type="Proteomes" id="UP000184278"/>
    </source>
</evidence>
<protein>
    <submittedName>
        <fullName evidence="5">NUDIX domain-containing protein</fullName>
    </submittedName>
</protein>
<dbReference type="Proteomes" id="UP000184278">
    <property type="component" value="Unassembled WGS sequence"/>
</dbReference>
<dbReference type="InterPro" id="IPR015797">
    <property type="entry name" value="NUDIX_hydrolase-like_dom_sf"/>
</dbReference>
<dbReference type="PROSITE" id="PS00893">
    <property type="entry name" value="NUDIX_BOX"/>
    <property type="match status" value="1"/>
</dbReference>